<dbReference type="AlphaFoldDB" id="A0A1J5G4T3"/>
<dbReference type="Proteomes" id="UP000182763">
    <property type="component" value="Unassembled WGS sequence"/>
</dbReference>
<feature type="transmembrane region" description="Helical" evidence="1">
    <location>
        <begin position="6"/>
        <end position="27"/>
    </location>
</feature>
<keyword evidence="1" id="KW-1133">Transmembrane helix</keyword>
<name>A0A1J5G4T3_9BACT</name>
<proteinExistence type="predicted"/>
<sequence length="132" mass="15477">MFKNKLLLLNIVFLIIIIGLSLYLFVFNKNINFETERPYYAVYLRTGDLYFGHLCKFFSKYTLTNVYLLQVNQKGEFNLQKFEQSAYQPEDKIVLNKENIVWISKLQKESPLISILEGKQASTPTSEPIPEK</sequence>
<evidence type="ECO:0000256" key="1">
    <source>
        <dbReference type="SAM" id="Phobius"/>
    </source>
</evidence>
<reference evidence="2 3" key="1">
    <citation type="journal article" date="2016" name="Environ. Microbiol.">
        <title>Genomic resolution of a cold subsurface aquifer community provides metabolic insights for novel microbes adapted to high CO concentrations.</title>
        <authorList>
            <person name="Probst A.J."/>
            <person name="Castelle C.J."/>
            <person name="Singh A."/>
            <person name="Brown C.T."/>
            <person name="Anantharaman K."/>
            <person name="Sharon I."/>
            <person name="Hug L.A."/>
            <person name="Burstein D."/>
            <person name="Emerson J.B."/>
            <person name="Thomas B.C."/>
            <person name="Banfield J.F."/>
        </authorList>
    </citation>
    <scope>NUCLEOTIDE SEQUENCE [LARGE SCALE GENOMIC DNA]</scope>
    <source>
        <strain evidence="2">CG2_30_33_13</strain>
    </source>
</reference>
<evidence type="ECO:0000313" key="3">
    <source>
        <dbReference type="Proteomes" id="UP000182763"/>
    </source>
</evidence>
<keyword evidence="1" id="KW-0472">Membrane</keyword>
<protein>
    <submittedName>
        <fullName evidence="2">Uncharacterized protein</fullName>
    </submittedName>
</protein>
<keyword evidence="1" id="KW-0812">Transmembrane</keyword>
<evidence type="ECO:0000313" key="2">
    <source>
        <dbReference type="EMBL" id="OIP67259.1"/>
    </source>
</evidence>
<organism evidence="2 3">
    <name type="scientific">Candidatus Infernicultor aquiphilus</name>
    <dbReference type="NCBI Taxonomy" id="1805029"/>
    <lineage>
        <taxon>Bacteria</taxon>
        <taxon>Pseudomonadati</taxon>
        <taxon>Atribacterota</taxon>
        <taxon>Candidatus Phoenicimicrobiia</taxon>
        <taxon>Candidatus Pheonicimicrobiales</taxon>
        <taxon>Candidatus Phoenicimicrobiaceae</taxon>
        <taxon>Candidatus Infernicultor</taxon>
    </lineage>
</organism>
<comment type="caution">
    <text evidence="2">The sequence shown here is derived from an EMBL/GenBank/DDBJ whole genome shotgun (WGS) entry which is preliminary data.</text>
</comment>
<dbReference type="EMBL" id="MNYY01000140">
    <property type="protein sequence ID" value="OIP67259.1"/>
    <property type="molecule type" value="Genomic_DNA"/>
</dbReference>
<accession>A0A1J5G4T3</accession>
<gene>
    <name evidence="2" type="ORF">AUK42_07020</name>
</gene>